<accession>A0ABR1LJK4</accession>
<feature type="region of interest" description="Disordered" evidence="1">
    <location>
        <begin position="1"/>
        <end position="268"/>
    </location>
</feature>
<proteinExistence type="predicted"/>
<feature type="compositionally biased region" description="Polar residues" evidence="1">
    <location>
        <begin position="346"/>
        <end position="355"/>
    </location>
</feature>
<dbReference type="GeneID" id="92035207"/>
<name>A0ABR1LJK4_9PEZI</name>
<dbReference type="Gene3D" id="3.40.50.1820">
    <property type="entry name" value="alpha/beta hydrolase"/>
    <property type="match status" value="1"/>
</dbReference>
<dbReference type="InterPro" id="IPR029058">
    <property type="entry name" value="AB_hydrolase_fold"/>
</dbReference>
<organism evidence="2 3">
    <name type="scientific">Phyllosticta citribraziliensis</name>
    <dbReference type="NCBI Taxonomy" id="989973"/>
    <lineage>
        <taxon>Eukaryota</taxon>
        <taxon>Fungi</taxon>
        <taxon>Dikarya</taxon>
        <taxon>Ascomycota</taxon>
        <taxon>Pezizomycotina</taxon>
        <taxon>Dothideomycetes</taxon>
        <taxon>Dothideomycetes incertae sedis</taxon>
        <taxon>Botryosphaeriales</taxon>
        <taxon>Phyllostictaceae</taxon>
        <taxon>Phyllosticta</taxon>
    </lineage>
</organism>
<feature type="compositionally biased region" description="Low complexity" evidence="1">
    <location>
        <begin position="671"/>
        <end position="683"/>
    </location>
</feature>
<dbReference type="SUPFAM" id="SSF53474">
    <property type="entry name" value="alpha/beta-Hydrolases"/>
    <property type="match status" value="1"/>
</dbReference>
<dbReference type="PANTHER" id="PTHR11440">
    <property type="entry name" value="LECITHIN-CHOLESTEROL ACYLTRANSFERASE-RELATED"/>
    <property type="match status" value="1"/>
</dbReference>
<feature type="compositionally biased region" description="Polar residues" evidence="1">
    <location>
        <begin position="726"/>
        <end position="742"/>
    </location>
</feature>
<feature type="compositionally biased region" description="Low complexity" evidence="1">
    <location>
        <begin position="695"/>
        <end position="709"/>
    </location>
</feature>
<feature type="compositionally biased region" description="Low complexity" evidence="1">
    <location>
        <begin position="108"/>
        <end position="122"/>
    </location>
</feature>
<evidence type="ECO:0000256" key="1">
    <source>
        <dbReference type="SAM" id="MobiDB-lite"/>
    </source>
</evidence>
<gene>
    <name evidence="2" type="ORF">J3D65DRAFT_646909</name>
</gene>
<keyword evidence="3" id="KW-1185">Reference proteome</keyword>
<sequence length="900" mass="96933">MAESITAPLSAHDRRRTHPTMPHALRTDGDVVAPSPDLSTPSDEESPAGQDYPPQDPQSLVGFSIGHAQTHYASPTTPAAEKAAAMEDLPGGPFGDTEIYGLEGTREPQTVGSSGSSTPVTQETAPPPRDSATQKDAEPRKRSEDLKASLRESLTGHRRRASSGGSTTKKLLPFNLPSLPKSPNLLNFSLPGFSSSNDRRTSQDGTTKSSSPSPQRTSFPDPPKPSVPSHLRRSTVHLDGSSASRYQRAENASKRPPSSRQLTRDSLLRRSASDESLVLYRSLSKASSLGDDTRFEHVQEQVNSRIKAIKDSFQDANFKIRGIPSMPNFNNLAMSFTDLTRGRSGALSTKNSSGTPRKGTPSPLKIEKTPVEGPKRSPRHSVAGMSASNAAQHPFFTQATSDLKGDVVILGGYRGSILRSAEPPHRQLWVPIKVGLNLRKVDLEVGLDPEDEETMEERVIPGGMLTHIGPVDISRRLFKRLRASENAHSGELRVHDYGYDWRLSPHLLSRRLIEFLESLPCNKPDAPADQKGAVVIAHSLGGLITRHAINQRPDLFSGVVYAGVPTTCVNILGPLRNGDDVLLSSRVLTAQVNFSIRTSFALLPLSGKCFFDKYTKEEYPVDFFDVNTWIDGRLSPCVAPPLPPLKNQLNNSFDGIMRSMSSVLPTIGRKSSISKSPRSSTFSLPGMGRDEAAKDSSAAKTAKAEAQAEGGRPSRAIGVQMGGNQGDNPAENNASQNSNPATAVTIPRDKAIEYLRRTLAETKKFKQELDFRNDHGDANRYPPAAVIYGKSIPTVYGAKIVGKEGIKHADAYDELAFASGDGVVLARAAMLPPGYAVVRGGVVSSDRGHVTLLGDLEAVGRCLAGVVAARQAGVGKGPEFKKQKKTATSKEEWTQVGVGS</sequence>
<reference evidence="2 3" key="1">
    <citation type="submission" date="2024-04" db="EMBL/GenBank/DDBJ databases">
        <title>Phyllosticta paracitricarpa is synonymous to the EU quarantine fungus P. citricarpa based on phylogenomic analyses.</title>
        <authorList>
            <consortium name="Lawrence Berkeley National Laboratory"/>
            <person name="Van ingen-buijs V.A."/>
            <person name="Van westerhoven A.C."/>
            <person name="Haridas S."/>
            <person name="Skiadas P."/>
            <person name="Martin F."/>
            <person name="Groenewald J.Z."/>
            <person name="Crous P.W."/>
            <person name="Seidl M.F."/>
        </authorList>
    </citation>
    <scope>NUCLEOTIDE SEQUENCE [LARGE SCALE GENOMIC DNA]</scope>
    <source>
        <strain evidence="2 3">CPC 17464</strain>
    </source>
</reference>
<feature type="compositionally biased region" description="Basic and acidic residues" evidence="1">
    <location>
        <begin position="365"/>
        <end position="375"/>
    </location>
</feature>
<evidence type="ECO:0000313" key="2">
    <source>
        <dbReference type="EMBL" id="KAK7535392.1"/>
    </source>
</evidence>
<dbReference type="RefSeq" id="XP_066654117.1">
    <property type="nucleotide sequence ID" value="XM_066802301.1"/>
</dbReference>
<dbReference type="EMBL" id="JBBPEH010000008">
    <property type="protein sequence ID" value="KAK7535392.1"/>
    <property type="molecule type" value="Genomic_DNA"/>
</dbReference>
<dbReference type="Proteomes" id="UP001360953">
    <property type="component" value="Unassembled WGS sequence"/>
</dbReference>
<feature type="compositionally biased region" description="Low complexity" evidence="1">
    <location>
        <begin position="169"/>
        <end position="191"/>
    </location>
</feature>
<feature type="region of interest" description="Disordered" evidence="1">
    <location>
        <begin position="343"/>
        <end position="382"/>
    </location>
</feature>
<feature type="region of interest" description="Disordered" evidence="1">
    <location>
        <begin position="667"/>
        <end position="744"/>
    </location>
</feature>
<evidence type="ECO:0000313" key="3">
    <source>
        <dbReference type="Proteomes" id="UP001360953"/>
    </source>
</evidence>
<comment type="caution">
    <text evidence="2">The sequence shown here is derived from an EMBL/GenBank/DDBJ whole genome shotgun (WGS) entry which is preliminary data.</text>
</comment>
<protein>
    <submittedName>
        <fullName evidence="2">Uncharacterized protein</fullName>
    </submittedName>
</protein>
<feature type="region of interest" description="Disordered" evidence="1">
    <location>
        <begin position="878"/>
        <end position="900"/>
    </location>
</feature>
<feature type="compositionally biased region" description="Polar residues" evidence="1">
    <location>
        <begin position="203"/>
        <end position="218"/>
    </location>
</feature>
<feature type="compositionally biased region" description="Basic and acidic residues" evidence="1">
    <location>
        <begin position="132"/>
        <end position="150"/>
    </location>
</feature>